<name>A0A2R4X3V0_9EURY</name>
<dbReference type="AlphaFoldDB" id="A0A2R4X3V0"/>
<protein>
    <submittedName>
        <fullName evidence="1">Uncharacterized protein</fullName>
    </submittedName>
</protein>
<gene>
    <name evidence="1" type="ORF">HARCEL1_12575</name>
</gene>
<reference evidence="1 2" key="1">
    <citation type="submission" date="2018-04" db="EMBL/GenBank/DDBJ databases">
        <title>Halococcoides cellulosivorans gen. nov., sp. nov., an extremely halophilic cellulose-utilizing haloarchaeon from hypersaline lakes.</title>
        <authorList>
            <person name="Sorokin D.Y."/>
            <person name="Toshchakov S.V."/>
            <person name="Samarov N.I."/>
            <person name="Korzhenkov A."/>
            <person name="Kublanov I.V."/>
        </authorList>
    </citation>
    <scope>NUCLEOTIDE SEQUENCE [LARGE SCALE GENOMIC DNA]</scope>
    <source>
        <strain evidence="1 2">HArcel1</strain>
    </source>
</reference>
<dbReference type="Proteomes" id="UP000244727">
    <property type="component" value="Chromosome"/>
</dbReference>
<proteinExistence type="predicted"/>
<dbReference type="KEGG" id="harc:HARCEL1_12575"/>
<dbReference type="EMBL" id="CP028858">
    <property type="protein sequence ID" value="AWB28476.1"/>
    <property type="molecule type" value="Genomic_DNA"/>
</dbReference>
<accession>A0A2R4X3V0</accession>
<evidence type="ECO:0000313" key="2">
    <source>
        <dbReference type="Proteomes" id="UP000244727"/>
    </source>
</evidence>
<evidence type="ECO:0000313" key="1">
    <source>
        <dbReference type="EMBL" id="AWB28476.1"/>
    </source>
</evidence>
<sequence length="113" mass="12747">MTERETSRSGIFSDDVEKIPLELGEVLGDSAVLANLVHGTSVDLSRLLDDAEMEFVRDALWDKLRAEFDSTHVHVELIPDTDLDLEAVLRAVSTEWDGRKADMFVSGRSDWVW</sequence>
<keyword evidence="2" id="KW-1185">Reference proteome</keyword>
<organism evidence="1 2">
    <name type="scientific">Halococcoides cellulosivorans</name>
    <dbReference type="NCBI Taxonomy" id="1679096"/>
    <lineage>
        <taxon>Archaea</taxon>
        <taxon>Methanobacteriati</taxon>
        <taxon>Methanobacteriota</taxon>
        <taxon>Stenosarchaea group</taxon>
        <taxon>Halobacteria</taxon>
        <taxon>Halobacteriales</taxon>
        <taxon>Haloarculaceae</taxon>
        <taxon>Halococcoides</taxon>
    </lineage>
</organism>